<dbReference type="GO" id="GO:0016301">
    <property type="term" value="F:kinase activity"/>
    <property type="evidence" value="ECO:0007669"/>
    <property type="project" value="UniProtKB-KW"/>
</dbReference>
<protein>
    <recommendedName>
        <fullName evidence="6">Xylulokinase</fullName>
    </recommendedName>
</protein>
<dbReference type="GO" id="GO:0016773">
    <property type="term" value="F:phosphotransferase activity, alcohol group as acceptor"/>
    <property type="evidence" value="ECO:0007669"/>
    <property type="project" value="InterPro"/>
</dbReference>
<dbReference type="Pfam" id="PF00370">
    <property type="entry name" value="FGGY_N"/>
    <property type="match status" value="1"/>
</dbReference>
<evidence type="ECO:0000256" key="2">
    <source>
        <dbReference type="ARBA" id="ARBA00022777"/>
    </source>
</evidence>
<dbReference type="InterPro" id="IPR050406">
    <property type="entry name" value="FGGY_Carb_Kinase"/>
</dbReference>
<dbReference type="InterPro" id="IPR018485">
    <property type="entry name" value="FGGY_C"/>
</dbReference>
<dbReference type="InterPro" id="IPR000577">
    <property type="entry name" value="Carb_kinase_FGGY"/>
</dbReference>
<dbReference type="InterPro" id="IPR018483">
    <property type="entry name" value="Carb_kinase_FGGY_CS"/>
</dbReference>
<evidence type="ECO:0000256" key="1">
    <source>
        <dbReference type="ARBA" id="ARBA00022679"/>
    </source>
</evidence>
<organism evidence="5">
    <name type="scientific">marine sediment metagenome</name>
    <dbReference type="NCBI Taxonomy" id="412755"/>
    <lineage>
        <taxon>unclassified sequences</taxon>
        <taxon>metagenomes</taxon>
        <taxon>ecological metagenomes</taxon>
    </lineage>
</organism>
<evidence type="ECO:0000259" key="3">
    <source>
        <dbReference type="Pfam" id="PF00370"/>
    </source>
</evidence>
<dbReference type="AlphaFoldDB" id="A0A0F9FWL0"/>
<gene>
    <name evidence="5" type="ORF">LCGC14_2254310</name>
</gene>
<dbReference type="PROSITE" id="PS00445">
    <property type="entry name" value="FGGY_KINASES_2"/>
    <property type="match status" value="1"/>
</dbReference>
<keyword evidence="1" id="KW-0808">Transferase</keyword>
<dbReference type="GO" id="GO:0005975">
    <property type="term" value="P:carbohydrate metabolic process"/>
    <property type="evidence" value="ECO:0007669"/>
    <property type="project" value="InterPro"/>
</dbReference>
<dbReference type="CDD" id="cd07779">
    <property type="entry name" value="ASKHA_NBD_FGGY_YgcE-like"/>
    <property type="match status" value="1"/>
</dbReference>
<evidence type="ECO:0000259" key="4">
    <source>
        <dbReference type="Pfam" id="PF02782"/>
    </source>
</evidence>
<evidence type="ECO:0008006" key="6">
    <source>
        <dbReference type="Google" id="ProtNLM"/>
    </source>
</evidence>
<evidence type="ECO:0000313" key="5">
    <source>
        <dbReference type="EMBL" id="KKL55547.1"/>
    </source>
</evidence>
<feature type="domain" description="Carbohydrate kinase FGGY C-terminal" evidence="4">
    <location>
        <begin position="259"/>
        <end position="452"/>
    </location>
</feature>
<comment type="caution">
    <text evidence="5">The sequence shown here is derived from an EMBL/GenBank/DDBJ whole genome shotgun (WGS) entry which is preliminary data.</text>
</comment>
<sequence length="510" mass="56458">MVKKDYVIGIDCSTSASKAIVWDKDGNCIAEGRSEIPLLVPKPEWAEQEAGKWWDATVRAVETAVQQVEKKRIGAIGITHQRESFVPLDKNMKPLRNGILWLDTRATSQVEKLKTLGAEKVHRKTGLYPNLYTSNVKIMWIRENEPRLFESVYKYMDVFAFLTWKMTGRMVTSWPSADPMGLLNMEDLCWDDEILKMIGVKEEQFCELAQPGEIVGTVTKEASAVLGLPEGIPLAGGGGDGQCAALGAVVVEGGRASLNMGTAVVSELYSEKYVTGDTYRTMCGCVPRTYVPESIMAAGTFILNWYMEEFGDREREQGRAGNIPVTKVFEDLASEIVPGEPRLLMLPYLKGASAPSWDPFAKGVVLGLCESTTSAHFYRSIMEGIAFEQKYQYEKMEISLNNKIEEIVLLGGGAKSHLWRQIMADITGIPVLIPPSLETTCLGAGMLAASAAGLYTSVLEASKGMSGVSGTIFPIDKNRGFYTKIYEKVYKQLFPRIRELVDEFTKLTTR</sequence>
<name>A0A0F9FWL0_9ZZZZ</name>
<dbReference type="Gene3D" id="3.30.420.40">
    <property type="match status" value="2"/>
</dbReference>
<proteinExistence type="predicted"/>
<dbReference type="PANTHER" id="PTHR43095">
    <property type="entry name" value="SUGAR KINASE"/>
    <property type="match status" value="1"/>
</dbReference>
<keyword evidence="2" id="KW-0418">Kinase</keyword>
<dbReference type="EMBL" id="LAZR01030802">
    <property type="protein sequence ID" value="KKL55547.1"/>
    <property type="molecule type" value="Genomic_DNA"/>
</dbReference>
<dbReference type="PROSITE" id="PS00933">
    <property type="entry name" value="FGGY_KINASES_1"/>
    <property type="match status" value="1"/>
</dbReference>
<accession>A0A0F9FWL0</accession>
<dbReference type="Pfam" id="PF02782">
    <property type="entry name" value="FGGY_C"/>
    <property type="match status" value="1"/>
</dbReference>
<feature type="domain" description="Carbohydrate kinase FGGY N-terminal" evidence="3">
    <location>
        <begin position="6"/>
        <end position="247"/>
    </location>
</feature>
<dbReference type="PIRSF" id="PIRSF000538">
    <property type="entry name" value="GlpK"/>
    <property type="match status" value="1"/>
</dbReference>
<dbReference type="InterPro" id="IPR018484">
    <property type="entry name" value="FGGY_N"/>
</dbReference>
<dbReference type="InterPro" id="IPR043129">
    <property type="entry name" value="ATPase_NBD"/>
</dbReference>
<dbReference type="PANTHER" id="PTHR43095:SF5">
    <property type="entry name" value="XYLULOSE KINASE"/>
    <property type="match status" value="1"/>
</dbReference>
<dbReference type="SUPFAM" id="SSF53067">
    <property type="entry name" value="Actin-like ATPase domain"/>
    <property type="match status" value="2"/>
</dbReference>
<reference evidence="5" key="1">
    <citation type="journal article" date="2015" name="Nature">
        <title>Complex archaea that bridge the gap between prokaryotes and eukaryotes.</title>
        <authorList>
            <person name="Spang A."/>
            <person name="Saw J.H."/>
            <person name="Jorgensen S.L."/>
            <person name="Zaremba-Niedzwiedzka K."/>
            <person name="Martijn J."/>
            <person name="Lind A.E."/>
            <person name="van Eijk R."/>
            <person name="Schleper C."/>
            <person name="Guy L."/>
            <person name="Ettema T.J."/>
        </authorList>
    </citation>
    <scope>NUCLEOTIDE SEQUENCE</scope>
</reference>